<organism evidence="1 2">
    <name type="scientific">Candidatus Aramenus sulfurataquae</name>
    <dbReference type="NCBI Taxonomy" id="1326980"/>
    <lineage>
        <taxon>Archaea</taxon>
        <taxon>Thermoproteota</taxon>
        <taxon>Thermoprotei</taxon>
        <taxon>Sulfolobales</taxon>
        <taxon>Sulfolobaceae</taxon>
        <taxon>Candidatus Aramenus</taxon>
    </lineage>
</organism>
<evidence type="ECO:0000313" key="1">
    <source>
        <dbReference type="EMBL" id="MEW9490616.1"/>
    </source>
</evidence>
<evidence type="ECO:0000313" key="2">
    <source>
        <dbReference type="Proteomes" id="UP000053480"/>
    </source>
</evidence>
<accession>A0ACC6TLF5</accession>
<comment type="caution">
    <text evidence="1">The sequence shown here is derived from an EMBL/GenBank/DDBJ whole genome shotgun (WGS) entry which is preliminary data.</text>
</comment>
<dbReference type="EMBL" id="JZWS03000001">
    <property type="protein sequence ID" value="MEW9490616.1"/>
    <property type="molecule type" value="Genomic_DNA"/>
</dbReference>
<sequence>MLLVLLASLVWDLALGEPPTLVHPVVITGKISERLIKPNRGYVYGVFLWFASVLPVLIPASLVPLVPFSPLKFLILAFVLKTTFSIKMLYDIVSRSVNLDESSRYLVQQIVRRDLSREDKGHIASAAIESLFESFVDGISSPLFWFLLLGVPGAMLQRLANTMDSMVGYKTPDLKREGFFSAKVDTLLNYVPARISALIILFSALILRYNVRGFRRILRESGIESVNARYPISAAATALGVKLEKRGYYTVGTGELPGEREMKKALKLFKLSLALYLLLLLVVYYCLYGLSLLGFPYGLLKFL</sequence>
<proteinExistence type="predicted"/>
<name>A0ACC6TLF5_9CREN</name>
<gene>
    <name evidence="1" type="ORF">TQ35_0000105</name>
</gene>
<reference evidence="1" key="1">
    <citation type="submission" date="2024-07" db="EMBL/GenBank/DDBJ databases">
        <title>Metagenome and Metagenome-Assembled Genomes of Archaea from a hot spring from the geothermal field of Los Azufres, Mexico.</title>
        <authorList>
            <person name="Marin-Paredes R."/>
            <person name="Martinez-Romero E."/>
            <person name="Servin-Garciduenas L.E."/>
        </authorList>
    </citation>
    <scope>NUCLEOTIDE SEQUENCE</scope>
    <source>
        <strain evidence="1">AZ1-454</strain>
    </source>
</reference>
<protein>
    <submittedName>
        <fullName evidence="1">Cobalamin biosynthesis protein</fullName>
    </submittedName>
</protein>
<dbReference type="Proteomes" id="UP000053480">
    <property type="component" value="Unassembled WGS sequence"/>
</dbReference>